<proteinExistence type="predicted"/>
<feature type="non-terminal residue" evidence="1">
    <location>
        <position position="1"/>
    </location>
</feature>
<dbReference type="Proteomes" id="UP000789920">
    <property type="component" value="Unassembled WGS sequence"/>
</dbReference>
<dbReference type="EMBL" id="CAJVQC010085252">
    <property type="protein sequence ID" value="CAG8821711.1"/>
    <property type="molecule type" value="Genomic_DNA"/>
</dbReference>
<protein>
    <submittedName>
        <fullName evidence="1">22049_t:CDS:1</fullName>
    </submittedName>
</protein>
<gene>
    <name evidence="1" type="ORF">RPERSI_LOCUS25646</name>
</gene>
<keyword evidence="2" id="KW-1185">Reference proteome</keyword>
<comment type="caution">
    <text evidence="1">The sequence shown here is derived from an EMBL/GenBank/DDBJ whole genome shotgun (WGS) entry which is preliminary data.</text>
</comment>
<evidence type="ECO:0000313" key="1">
    <source>
        <dbReference type="EMBL" id="CAG8821711.1"/>
    </source>
</evidence>
<feature type="non-terminal residue" evidence="1">
    <location>
        <position position="96"/>
    </location>
</feature>
<reference evidence="1" key="1">
    <citation type="submission" date="2021-06" db="EMBL/GenBank/DDBJ databases">
        <authorList>
            <person name="Kallberg Y."/>
            <person name="Tangrot J."/>
            <person name="Rosling A."/>
        </authorList>
    </citation>
    <scope>NUCLEOTIDE SEQUENCE</scope>
    <source>
        <strain evidence="1">MA461A</strain>
    </source>
</reference>
<organism evidence="1 2">
    <name type="scientific">Racocetra persica</name>
    <dbReference type="NCBI Taxonomy" id="160502"/>
    <lineage>
        <taxon>Eukaryota</taxon>
        <taxon>Fungi</taxon>
        <taxon>Fungi incertae sedis</taxon>
        <taxon>Mucoromycota</taxon>
        <taxon>Glomeromycotina</taxon>
        <taxon>Glomeromycetes</taxon>
        <taxon>Diversisporales</taxon>
        <taxon>Gigasporaceae</taxon>
        <taxon>Racocetra</taxon>
    </lineage>
</organism>
<sequence>CATFHDFKVKRMNILVWLKFLKENNPFYKNIEIDQDMLQTLPENGSVFKRLRTIHDDNSLTKDIVNLSNGHDNVDISDDHITYSFVPNPISKETEE</sequence>
<name>A0ACA9S3W8_9GLOM</name>
<accession>A0ACA9S3W8</accession>
<evidence type="ECO:0000313" key="2">
    <source>
        <dbReference type="Proteomes" id="UP000789920"/>
    </source>
</evidence>